<dbReference type="AlphaFoldDB" id="A0A1G2EKK5"/>
<evidence type="ECO:0000313" key="2">
    <source>
        <dbReference type="Proteomes" id="UP000176216"/>
    </source>
</evidence>
<dbReference type="Proteomes" id="UP000176216">
    <property type="component" value="Unassembled WGS sequence"/>
</dbReference>
<organism evidence="1 2">
    <name type="scientific">Candidatus Nealsonbacteria bacterium RIFCSPLOWO2_02_39_8</name>
    <dbReference type="NCBI Taxonomy" id="1801674"/>
    <lineage>
        <taxon>Bacteria</taxon>
        <taxon>Candidatus Nealsoniibacteriota</taxon>
    </lineage>
</organism>
<proteinExistence type="predicted"/>
<accession>A0A1G2EKK5</accession>
<protein>
    <submittedName>
        <fullName evidence="1">Uncharacterized protein</fullName>
    </submittedName>
</protein>
<name>A0A1G2EKK5_9BACT</name>
<dbReference type="EMBL" id="MHMJ01000003">
    <property type="protein sequence ID" value="OGZ26324.1"/>
    <property type="molecule type" value="Genomic_DNA"/>
</dbReference>
<reference evidence="1 2" key="1">
    <citation type="journal article" date="2016" name="Nat. Commun.">
        <title>Thousands of microbial genomes shed light on interconnected biogeochemical processes in an aquifer system.</title>
        <authorList>
            <person name="Anantharaman K."/>
            <person name="Brown C.T."/>
            <person name="Hug L.A."/>
            <person name="Sharon I."/>
            <person name="Castelle C.J."/>
            <person name="Probst A.J."/>
            <person name="Thomas B.C."/>
            <person name="Singh A."/>
            <person name="Wilkins M.J."/>
            <person name="Karaoz U."/>
            <person name="Brodie E.L."/>
            <person name="Williams K.H."/>
            <person name="Hubbard S.S."/>
            <person name="Banfield J.F."/>
        </authorList>
    </citation>
    <scope>NUCLEOTIDE SEQUENCE [LARGE SCALE GENOMIC DNA]</scope>
</reference>
<comment type="caution">
    <text evidence="1">The sequence shown here is derived from an EMBL/GenBank/DDBJ whole genome shotgun (WGS) entry which is preliminary data.</text>
</comment>
<gene>
    <name evidence="1" type="ORF">A2W71_01730</name>
</gene>
<sequence length="91" mass="10996">MRKKFDNLVANLPLDKEGKDFWLRNLNKLSDEYFQAFIFLKNNYPEDLSRATKILIEKERAVLTKNPEYFLKVLGEERKIFKTPWKDLSRK</sequence>
<evidence type="ECO:0000313" key="1">
    <source>
        <dbReference type="EMBL" id="OGZ26324.1"/>
    </source>
</evidence>